<dbReference type="EMBL" id="BNJF01000004">
    <property type="protein sequence ID" value="GHO49058.1"/>
    <property type="molecule type" value="Genomic_DNA"/>
</dbReference>
<sequence>MIDIEFVNSFRVGVRLCNVAANNLIATGLFIPQVFRPDFSTQRTEAKERQHQM</sequence>
<accession>A0A8J3I8B7</accession>
<comment type="caution">
    <text evidence="1">The sequence shown here is derived from an EMBL/GenBank/DDBJ whole genome shotgun (WGS) entry which is preliminary data.</text>
</comment>
<evidence type="ECO:0000313" key="2">
    <source>
        <dbReference type="Proteomes" id="UP000612362"/>
    </source>
</evidence>
<dbReference type="Proteomes" id="UP000612362">
    <property type="component" value="Unassembled WGS sequence"/>
</dbReference>
<protein>
    <submittedName>
        <fullName evidence="1">Uncharacterized protein</fullName>
    </submittedName>
</protein>
<organism evidence="1 2">
    <name type="scientific">Ktedonospora formicarum</name>
    <dbReference type="NCBI Taxonomy" id="2778364"/>
    <lineage>
        <taxon>Bacteria</taxon>
        <taxon>Bacillati</taxon>
        <taxon>Chloroflexota</taxon>
        <taxon>Ktedonobacteria</taxon>
        <taxon>Ktedonobacterales</taxon>
        <taxon>Ktedonobacteraceae</taxon>
        <taxon>Ktedonospora</taxon>
    </lineage>
</organism>
<name>A0A8J3I8B7_9CHLR</name>
<gene>
    <name evidence="1" type="ORF">KSX_72210</name>
</gene>
<keyword evidence="2" id="KW-1185">Reference proteome</keyword>
<dbReference type="AlphaFoldDB" id="A0A8J3I8B7"/>
<reference evidence="1" key="1">
    <citation type="submission" date="2020-10" db="EMBL/GenBank/DDBJ databases">
        <title>Taxonomic study of unclassified bacteria belonging to the class Ktedonobacteria.</title>
        <authorList>
            <person name="Yabe S."/>
            <person name="Wang C.M."/>
            <person name="Zheng Y."/>
            <person name="Sakai Y."/>
            <person name="Cavaletti L."/>
            <person name="Monciardini P."/>
            <person name="Donadio S."/>
        </authorList>
    </citation>
    <scope>NUCLEOTIDE SEQUENCE</scope>
    <source>
        <strain evidence="1">SOSP1-1</strain>
    </source>
</reference>
<proteinExistence type="predicted"/>
<evidence type="ECO:0000313" key="1">
    <source>
        <dbReference type="EMBL" id="GHO49058.1"/>
    </source>
</evidence>